<organism evidence="7 8">
    <name type="scientific">Helicobacter bizzozeronii (strain CIII-1)</name>
    <dbReference type="NCBI Taxonomy" id="1002804"/>
    <lineage>
        <taxon>Bacteria</taxon>
        <taxon>Pseudomonadati</taxon>
        <taxon>Campylobacterota</taxon>
        <taxon>Epsilonproteobacteria</taxon>
        <taxon>Campylobacterales</taxon>
        <taxon>Helicobacteraceae</taxon>
        <taxon>Helicobacter</taxon>
    </lineage>
</organism>
<evidence type="ECO:0000256" key="2">
    <source>
        <dbReference type="ARBA" id="ARBA00022723"/>
    </source>
</evidence>
<dbReference type="GO" id="GO:0008885">
    <property type="term" value="F:glutathionylspermidine synthase activity"/>
    <property type="evidence" value="ECO:0007669"/>
    <property type="project" value="UniProtKB-EC"/>
</dbReference>
<name>F8KQ94_HELBC</name>
<evidence type="ECO:0000313" key="8">
    <source>
        <dbReference type="Proteomes" id="UP000008387"/>
    </source>
</evidence>
<evidence type="ECO:0000259" key="6">
    <source>
        <dbReference type="Pfam" id="PF03738"/>
    </source>
</evidence>
<dbReference type="EC" id="6.3.1.8" evidence="7"/>
<keyword evidence="5" id="KW-0460">Magnesium</keyword>
<feature type="domain" description="Glutathionylspermidine synthase pre-ATP-grasp-like" evidence="6">
    <location>
        <begin position="11"/>
        <end position="128"/>
    </location>
</feature>
<dbReference type="AlphaFoldDB" id="F8KQ94"/>
<dbReference type="GO" id="GO:0005524">
    <property type="term" value="F:ATP binding"/>
    <property type="evidence" value="ECO:0007669"/>
    <property type="project" value="UniProtKB-KW"/>
</dbReference>
<dbReference type="EMBL" id="FR871757">
    <property type="protein sequence ID" value="CCB80145.1"/>
    <property type="molecule type" value="Genomic_DNA"/>
</dbReference>
<keyword evidence="8" id="KW-1185">Reference proteome</keyword>
<keyword evidence="4" id="KW-0067">ATP-binding</keyword>
<evidence type="ECO:0000256" key="3">
    <source>
        <dbReference type="ARBA" id="ARBA00022741"/>
    </source>
</evidence>
<evidence type="ECO:0000256" key="5">
    <source>
        <dbReference type="ARBA" id="ARBA00022842"/>
    </source>
</evidence>
<accession>F8KQ94</accession>
<dbReference type="SUPFAM" id="SSF56059">
    <property type="entry name" value="Glutathione synthetase ATP-binding domain-like"/>
    <property type="match status" value="1"/>
</dbReference>
<evidence type="ECO:0000256" key="4">
    <source>
        <dbReference type="ARBA" id="ARBA00022840"/>
    </source>
</evidence>
<keyword evidence="2" id="KW-0479">Metal-binding</keyword>
<gene>
    <name evidence="7" type="ordered locus">HBZC1_11590</name>
</gene>
<keyword evidence="1 7" id="KW-0436">Ligase</keyword>
<evidence type="ECO:0000256" key="1">
    <source>
        <dbReference type="ARBA" id="ARBA00022598"/>
    </source>
</evidence>
<dbReference type="eggNOG" id="COG0754">
    <property type="taxonomic scope" value="Bacteria"/>
</dbReference>
<proteinExistence type="predicted"/>
<reference evidence="7 8" key="1">
    <citation type="journal article" date="2011" name="J. Bacteriol.">
        <title>Genome sequence of Helicobacter bizzozeronii strain CIII-1, an isolate from human gastric mucosa.</title>
        <authorList>
            <person name="Schott T."/>
            <person name="Rossi M."/>
            <person name="Hanninen M.L."/>
        </authorList>
    </citation>
    <scope>NUCLEOTIDE SEQUENCE [LARGE SCALE GENOMIC DNA]</scope>
    <source>
        <strain evidence="7 8">CIII-1</strain>
    </source>
</reference>
<dbReference type="Proteomes" id="UP000008387">
    <property type="component" value="Chromosome"/>
</dbReference>
<dbReference type="InterPro" id="IPR005494">
    <property type="entry name" value="GSPS_pre-ATP-grasp-like_dom"/>
</dbReference>
<dbReference type="GO" id="GO:0046872">
    <property type="term" value="F:metal ion binding"/>
    <property type="evidence" value="ECO:0007669"/>
    <property type="project" value="UniProtKB-KW"/>
</dbReference>
<protein>
    <submittedName>
        <fullName evidence="7">Similarity with glutathionylspermidine synthase, group 2</fullName>
        <ecNumber evidence="7">6.3.1.8</ecNumber>
    </submittedName>
</protein>
<dbReference type="KEGG" id="hbi:HBZC1_11590"/>
<dbReference type="HOGENOM" id="CLU_1842337_0_0_7"/>
<sequence length="139" mass="15983">MQVKTLDPLSQQALEEIGLDWHTDTDNSPYISQDLVIVSQSEADAYYEACNELYEMFVETAQEIIEHDRFFELDIPNSIVPLIKQSWENEVHWHIYGRFDLAGGLDGKPIKLLEFNADTPTMLYESAVDAMGVTQIQWL</sequence>
<dbReference type="STRING" id="1002804.HBZC1_11590"/>
<evidence type="ECO:0000313" key="7">
    <source>
        <dbReference type="EMBL" id="CCB80145.1"/>
    </source>
</evidence>
<dbReference type="Pfam" id="PF03738">
    <property type="entry name" value="GSP_synth"/>
    <property type="match status" value="1"/>
</dbReference>
<keyword evidence="3" id="KW-0547">Nucleotide-binding</keyword>